<comment type="caution">
    <text evidence="2">The sequence shown here is derived from an EMBL/GenBank/DDBJ whole genome shotgun (WGS) entry which is preliminary data.</text>
</comment>
<gene>
    <name evidence="2" type="ORF">V4C55_40955</name>
</gene>
<dbReference type="Pfam" id="PF19994">
    <property type="entry name" value="GASH"/>
    <property type="match status" value="1"/>
</dbReference>
<sequence>MQSLFDDFVAAGLITKLDGDDTRLVKIVAAVNDLAVALKNDRQALLRAALAAINPDVRDNDPAIVSAHKILVEKWPTMRSVHTSMPLALLRAMLLDACNFAAEDARGAAIVWNTLVDQLPFARLGVEAPIVEKMLHGIAQRAEGESQIARGASAKKTAVPQPPEIPAIEVEVPEWDLGADVGAALHQFNSPHNQPTSRVDPTKLAGVMEKVAQELSTAVDASLKRTTDALTATAKYASDVSAHLSKTTRVEFERQTARDLVRLDCLWWYEAMYSPKCQKGYREMPLHAAAVVMVIDLLEIIVAPAPAATAYLLAEAVNRLDAAGFDRSYALKDLLAAIREAWAGAPLRLSDYMSDAPSAGELSIRDVFVAAINDRDCDVESILSRAGVSADWSGSLPAFARALYRQEQAERLARDAG</sequence>
<dbReference type="RefSeq" id="WP_201661975.1">
    <property type="nucleotide sequence ID" value="NZ_CAJHCS010000055.1"/>
</dbReference>
<name>A0ABU9QRG0_9BURK</name>
<keyword evidence="3" id="KW-1185">Reference proteome</keyword>
<proteinExistence type="predicted"/>
<dbReference type="EMBL" id="JAZHGC010000069">
    <property type="protein sequence ID" value="MEM5292079.1"/>
    <property type="molecule type" value="Genomic_DNA"/>
</dbReference>
<organism evidence="2 3">
    <name type="scientific">Paraburkholderia sabiae</name>
    <dbReference type="NCBI Taxonomy" id="273251"/>
    <lineage>
        <taxon>Bacteria</taxon>
        <taxon>Pseudomonadati</taxon>
        <taxon>Pseudomonadota</taxon>
        <taxon>Betaproteobacteria</taxon>
        <taxon>Burkholderiales</taxon>
        <taxon>Burkholderiaceae</taxon>
        <taxon>Paraburkholderia</taxon>
    </lineage>
</organism>
<protein>
    <submittedName>
        <fullName evidence="2">GTPase-associated system all-helical protein GASH</fullName>
    </submittedName>
</protein>
<evidence type="ECO:0000259" key="1">
    <source>
        <dbReference type="Pfam" id="PF19994"/>
    </source>
</evidence>
<evidence type="ECO:0000313" key="3">
    <source>
        <dbReference type="Proteomes" id="UP001494588"/>
    </source>
</evidence>
<feature type="domain" description="GTPase-associated system helical" evidence="1">
    <location>
        <begin position="7"/>
        <end position="411"/>
    </location>
</feature>
<reference evidence="2 3" key="1">
    <citation type="submission" date="2024-01" db="EMBL/GenBank/DDBJ databases">
        <title>The diversity of rhizobia nodulating Mimosa spp. in eleven states of Brazil covering several biomes is determined by host plant, location, and edaphic factors.</title>
        <authorList>
            <person name="Rouws L."/>
            <person name="Barauna A."/>
            <person name="Beukes C."/>
            <person name="De Faria S.M."/>
            <person name="Gross E."/>
            <person name="Dos Reis Junior F.B."/>
            <person name="Simon M."/>
            <person name="Maluk M."/>
            <person name="Odee D.W."/>
            <person name="Kenicer G."/>
            <person name="Young J.P.W."/>
            <person name="Reis V.M."/>
            <person name="Zilli J."/>
            <person name="James E.K."/>
        </authorList>
    </citation>
    <scope>NUCLEOTIDE SEQUENCE [LARGE SCALE GENOMIC DNA]</scope>
    <source>
        <strain evidence="2 3">JPY77</strain>
    </source>
</reference>
<evidence type="ECO:0000313" key="2">
    <source>
        <dbReference type="EMBL" id="MEM5292079.1"/>
    </source>
</evidence>
<dbReference type="Proteomes" id="UP001494588">
    <property type="component" value="Unassembled WGS sequence"/>
</dbReference>
<accession>A0ABU9QRG0</accession>
<dbReference type="InterPro" id="IPR045523">
    <property type="entry name" value="GASH"/>
</dbReference>